<keyword evidence="1" id="KW-0812">Transmembrane</keyword>
<feature type="transmembrane region" description="Helical" evidence="1">
    <location>
        <begin position="17"/>
        <end position="35"/>
    </location>
</feature>
<organism evidence="4 5">
    <name type="scientific">Halovulum marinum</name>
    <dbReference type="NCBI Taxonomy" id="2662447"/>
    <lineage>
        <taxon>Bacteria</taxon>
        <taxon>Pseudomonadati</taxon>
        <taxon>Pseudomonadota</taxon>
        <taxon>Alphaproteobacteria</taxon>
        <taxon>Rhodobacterales</taxon>
        <taxon>Paracoccaceae</taxon>
        <taxon>Halovulum</taxon>
    </lineage>
</organism>
<reference evidence="4 5" key="1">
    <citation type="submission" date="2019-10" db="EMBL/GenBank/DDBJ databases">
        <title>Cognatihalovulum marinum gen. nov. sp. nov., a new member of the family Rhodobacteraceae isolated from deep seawater of the Northwest Indian Ocean.</title>
        <authorList>
            <person name="Ruan C."/>
            <person name="Wang J."/>
            <person name="Zheng X."/>
            <person name="Song L."/>
            <person name="Zhu Y."/>
            <person name="Huang Y."/>
            <person name="Lu Z."/>
            <person name="Du W."/>
            <person name="Huang L."/>
            <person name="Dai X."/>
        </authorList>
    </citation>
    <scope>NUCLEOTIDE SEQUENCE [LARGE SCALE GENOMIC DNA]</scope>
    <source>
        <strain evidence="4 5">2CG4</strain>
    </source>
</reference>
<evidence type="ECO:0000259" key="2">
    <source>
        <dbReference type="Pfam" id="PF13400"/>
    </source>
</evidence>
<dbReference type="EMBL" id="WIND01000009">
    <property type="protein sequence ID" value="MSU90480.1"/>
    <property type="molecule type" value="Genomic_DNA"/>
</dbReference>
<keyword evidence="5" id="KW-1185">Reference proteome</keyword>
<keyword evidence="1" id="KW-1133">Transmembrane helix</keyword>
<evidence type="ECO:0000259" key="3">
    <source>
        <dbReference type="Pfam" id="PF25269"/>
    </source>
</evidence>
<evidence type="ECO:0000313" key="5">
    <source>
        <dbReference type="Proteomes" id="UP000474957"/>
    </source>
</evidence>
<gene>
    <name evidence="4" type="ORF">GE300_12765</name>
</gene>
<dbReference type="Proteomes" id="UP000474957">
    <property type="component" value="Unassembled WGS sequence"/>
</dbReference>
<keyword evidence="1" id="KW-0472">Membrane</keyword>
<dbReference type="InterPro" id="IPR057189">
    <property type="entry name" value="DUF7867"/>
</dbReference>
<sequence length="548" mass="58437">MYQPLANFRDDTDAASTAWSIFWTICFLLVAGFVIDTANAYKYRQVLTATADSASLAAIMNYRELEYYGLYDKQDENYYTDDGNAPPEGYARARTAARGIASQIMSTAKNGAVIADQDVELGHWNGAAFLPWDGASAKPGTINAARATAHRSSRRANSTDANPLDTLLLGAFGGLDWWDIAAVSVAESYIPGCYTDGLMAMGKVDMSSNNSFYGEICVHGEGQENNGNKNPPVGISVQQGNFFDLEVTVSSPGAHDTMVDGSGAYDPDSNIVEVYREESLMPSGIAEFDALRDMLMDPLSASPTDLARYMPDYILESVTYAGEPVVGDGDYSTPLTVAEIETALDVLTHPDADWPIVDRNPAGNGPLAATDFNDMLAQAAANDTVSETFSGKIFNVSCQGGPANKVINFGEPVTLSNMAVVSSDCRFSFNSNITVASSFLLTDHNGSNATVQGSSGVTIGSGTCEVGTGSKVMARGTIDFASDMTMIRSQIVSRDEDVYYAAKADGLDGTSVHAGGNIFLRSQAAAQYCPGATTDDLIVSREYYRLVQ</sequence>
<dbReference type="Pfam" id="PF25269">
    <property type="entry name" value="DUF7867"/>
    <property type="match status" value="1"/>
</dbReference>
<evidence type="ECO:0000313" key="4">
    <source>
        <dbReference type="EMBL" id="MSU90480.1"/>
    </source>
</evidence>
<dbReference type="RefSeq" id="WP_154446967.1">
    <property type="nucleotide sequence ID" value="NZ_WIND01000009.1"/>
</dbReference>
<feature type="domain" description="DUF7867" evidence="3">
    <location>
        <begin position="376"/>
        <end position="529"/>
    </location>
</feature>
<feature type="domain" description="Putative Flp pilus-assembly TadG-like N-terminal" evidence="2">
    <location>
        <begin position="17"/>
        <end position="58"/>
    </location>
</feature>
<comment type="caution">
    <text evidence="4">The sequence shown here is derived from an EMBL/GenBank/DDBJ whole genome shotgun (WGS) entry which is preliminary data.</text>
</comment>
<dbReference type="InterPro" id="IPR028087">
    <property type="entry name" value="Tad_N"/>
</dbReference>
<protein>
    <submittedName>
        <fullName evidence="4">Uncharacterized protein</fullName>
    </submittedName>
</protein>
<dbReference type="AlphaFoldDB" id="A0A6L5Z333"/>
<dbReference type="Pfam" id="PF13400">
    <property type="entry name" value="Tad"/>
    <property type="match status" value="1"/>
</dbReference>
<accession>A0A6L5Z333</accession>
<name>A0A6L5Z333_9RHOB</name>
<proteinExistence type="predicted"/>
<evidence type="ECO:0000256" key="1">
    <source>
        <dbReference type="SAM" id="Phobius"/>
    </source>
</evidence>